<comment type="caution">
    <text evidence="3">The sequence shown here is derived from an EMBL/GenBank/DDBJ whole genome shotgun (WGS) entry which is preliminary data.</text>
</comment>
<dbReference type="Pfam" id="PF00168">
    <property type="entry name" value="C2"/>
    <property type="match status" value="2"/>
</dbReference>
<feature type="region of interest" description="Disordered" evidence="1">
    <location>
        <begin position="1"/>
        <end position="36"/>
    </location>
</feature>
<evidence type="ECO:0000259" key="2">
    <source>
        <dbReference type="PROSITE" id="PS50004"/>
    </source>
</evidence>
<feature type="region of interest" description="Disordered" evidence="1">
    <location>
        <begin position="443"/>
        <end position="466"/>
    </location>
</feature>
<feature type="region of interest" description="Disordered" evidence="1">
    <location>
        <begin position="86"/>
        <end position="143"/>
    </location>
</feature>
<feature type="region of interest" description="Disordered" evidence="1">
    <location>
        <begin position="260"/>
        <end position="280"/>
    </location>
</feature>
<feature type="region of interest" description="Disordered" evidence="1">
    <location>
        <begin position="303"/>
        <end position="351"/>
    </location>
</feature>
<dbReference type="Gene3D" id="2.60.40.150">
    <property type="entry name" value="C2 domain"/>
    <property type="match status" value="1"/>
</dbReference>
<feature type="domain" description="C2" evidence="2">
    <location>
        <begin position="24"/>
        <end position="221"/>
    </location>
</feature>
<name>A0A9N8HGD4_9STRA</name>
<feature type="compositionally biased region" description="Polar residues" evidence="1">
    <location>
        <begin position="102"/>
        <end position="129"/>
    </location>
</feature>
<evidence type="ECO:0000256" key="1">
    <source>
        <dbReference type="SAM" id="MobiDB-lite"/>
    </source>
</evidence>
<dbReference type="AlphaFoldDB" id="A0A9N8HGD4"/>
<dbReference type="Gene3D" id="2.60.60.30">
    <property type="entry name" value="sav2460 like domains"/>
    <property type="match status" value="2"/>
</dbReference>
<dbReference type="InterPro" id="IPR000008">
    <property type="entry name" value="C2_dom"/>
</dbReference>
<protein>
    <submittedName>
        <fullName evidence="3">TerD domain</fullName>
    </submittedName>
</protein>
<dbReference type="InterPro" id="IPR003325">
    <property type="entry name" value="TerD"/>
</dbReference>
<sequence>MPFFPFSNSKTSRDSPAAVSPDDVSRRPASSPRSRLGSIEAIDLEITVIQGQGLTPKDRRFFGLGRLSSSDPYVKVVLVQYQDNNNSPRQSLLDAAKRPSMWNKQWSSKRTMNSETSPSLSSGADTNKSTTTATATTTQHRHKIKLGRTRTIYKTLNPCWNETIYGSIRGQQALQNHTAAHPAQLEFHIMDEDQLSTNDAMGMIPIAIPVAKQNMDVTKWYDVPPHSAEKAQGRLLIRIQTTLKWSHVLVRGNSFALSHQPQQATLQQQSPSAKGVPQPAEFQHFSPQHRVIQLGLSWDVLIRPQQPPASPTKDELSSTQSQESGDSFVRGFNGGLPQAPQQGKQQGKQQQRAVDLDVSCVAVSHDGQVIMPDTVYYGNLTNSNGSVWHSGDDRTGESSGDDETITFLLDRVPNHVMAMYVIVTVATPSMTLADVHSTRVTVRDVTPDSSHTTTSSQHQQSQSQQHTLCFFSPANHSSSRDATAMFMVRIARDPSAAPSLPLQAGKPKPVSKRWILTPIEDTHPTARDFGSLIPQIKAYTRDLVAGGAIRIDPTERVAILRKGGNIRVQDFCTDNALPSSRITFGLSWDVGEDDIDLDASAILLDTHLNLIDMVWWKQLHSKDYNIIHHGDERFGVRQGDDELIDLYLRNMTLMGEHCHVQYIGFVINSYSGQNLKDVTRASCHLFDPDTNVEMATYALTNAKALDGVTSLLVGCLYRAQHHSHTISPTAVASPVHEPGHSAAGDGEWCFAIISEPSDGRTVKANVDGFRNYLKDNPLQPAPTVMANHGGPESVLYSEMPPFVPLANEGSLSPVAGSYG</sequence>
<dbReference type="CDD" id="cd00030">
    <property type="entry name" value="C2"/>
    <property type="match status" value="1"/>
</dbReference>
<dbReference type="InterPro" id="IPR035892">
    <property type="entry name" value="C2_domain_sf"/>
</dbReference>
<evidence type="ECO:0000313" key="3">
    <source>
        <dbReference type="EMBL" id="CAB9513101.1"/>
    </source>
</evidence>
<dbReference type="PANTHER" id="PTHR32097:SF17">
    <property type="entry name" value="CAMP-BINDING PROTEIN 1-RELATED"/>
    <property type="match status" value="1"/>
</dbReference>
<dbReference type="PROSITE" id="PS50004">
    <property type="entry name" value="C2"/>
    <property type="match status" value="1"/>
</dbReference>
<accession>A0A9N8HGD4</accession>
<dbReference type="SUPFAM" id="SSF49562">
    <property type="entry name" value="C2 domain (Calcium/lipid-binding domain, CaLB)"/>
    <property type="match status" value="1"/>
</dbReference>
<feature type="compositionally biased region" description="Polar residues" evidence="1">
    <location>
        <begin position="1"/>
        <end position="10"/>
    </location>
</feature>
<gene>
    <name evidence="3" type="ORF">SEMRO_572_G168720.1</name>
</gene>
<dbReference type="EMBL" id="CAICTM010000571">
    <property type="protein sequence ID" value="CAB9513101.1"/>
    <property type="molecule type" value="Genomic_DNA"/>
</dbReference>
<dbReference type="SMART" id="SM00239">
    <property type="entry name" value="C2"/>
    <property type="match status" value="1"/>
</dbReference>
<dbReference type="InterPro" id="IPR051324">
    <property type="entry name" value="Stress/Tellurium_Resist"/>
</dbReference>
<reference evidence="3" key="1">
    <citation type="submission" date="2020-06" db="EMBL/GenBank/DDBJ databases">
        <authorList>
            <consortium name="Plant Systems Biology data submission"/>
        </authorList>
    </citation>
    <scope>NUCLEOTIDE SEQUENCE</scope>
    <source>
        <strain evidence="3">D6</strain>
    </source>
</reference>
<feature type="compositionally biased region" description="Low complexity" evidence="1">
    <location>
        <begin position="341"/>
        <end position="351"/>
    </location>
</feature>
<feature type="compositionally biased region" description="Low complexity" evidence="1">
    <location>
        <begin position="260"/>
        <end position="273"/>
    </location>
</feature>
<dbReference type="Proteomes" id="UP001153069">
    <property type="component" value="Unassembled WGS sequence"/>
</dbReference>
<keyword evidence="4" id="KW-1185">Reference proteome</keyword>
<proteinExistence type="predicted"/>
<organism evidence="3 4">
    <name type="scientific">Seminavis robusta</name>
    <dbReference type="NCBI Taxonomy" id="568900"/>
    <lineage>
        <taxon>Eukaryota</taxon>
        <taxon>Sar</taxon>
        <taxon>Stramenopiles</taxon>
        <taxon>Ochrophyta</taxon>
        <taxon>Bacillariophyta</taxon>
        <taxon>Bacillariophyceae</taxon>
        <taxon>Bacillariophycidae</taxon>
        <taxon>Naviculales</taxon>
        <taxon>Naviculaceae</taxon>
        <taxon>Seminavis</taxon>
    </lineage>
</organism>
<dbReference type="CDD" id="cd06974">
    <property type="entry name" value="TerD_like"/>
    <property type="match status" value="2"/>
</dbReference>
<dbReference type="Pfam" id="PF02342">
    <property type="entry name" value="TerD"/>
    <property type="match status" value="2"/>
</dbReference>
<dbReference type="PANTHER" id="PTHR32097">
    <property type="entry name" value="CAMP-BINDING PROTEIN 1-RELATED"/>
    <property type="match status" value="1"/>
</dbReference>
<dbReference type="OrthoDB" id="47270at2759"/>
<evidence type="ECO:0000313" key="4">
    <source>
        <dbReference type="Proteomes" id="UP001153069"/>
    </source>
</evidence>
<feature type="compositionally biased region" description="Low complexity" evidence="1">
    <location>
        <begin position="449"/>
        <end position="466"/>
    </location>
</feature>